<feature type="region of interest" description="Disordered" evidence="1">
    <location>
        <begin position="203"/>
        <end position="233"/>
    </location>
</feature>
<protein>
    <submittedName>
        <fullName evidence="3">Uncharacterized protein</fullName>
    </submittedName>
</protein>
<sequence length="430" mass="49353">MGEMDIGYGPEFVIHNNDGDTIRVQINRTYSIEKLKLLMKENALIPFDKQCYVCADKRTIFDDLFEDDTAAIDPTLQNEDATTVITTSDDIPVKTNDSGCRALVTKSPQNKDTYITFKKMDGKGFIIFVNENDNIDSIMLRIQEISGIPLSQQEFVCFDARTLSAQFWEEEYERFDASIQAISKDIKQIRDVIDAIPFNVSSGDFDSSDENEVPVISTDESVPSDEESDSKENEIPVTMQADPGLISNQSNIINVKNYRIGSEYIRGNWVKHLYIFDTEHKTLCYNYTLNDKTRTKQNYFVCFKCKNINQTTVSAAITSNENGEEYVRLENEHVCQRQKLEPQTVIYEQDYKIITEENGGKKVQRLHVLDSNDKTVYYIYTRPKSAKSYRCYICQNNHNIHVSAHLVIDENGNECCVLNAQKHKCQPQKL</sequence>
<dbReference type="WBParaSite" id="PDA_v2.g1845.t1">
    <property type="protein sequence ID" value="PDA_v2.g1845.t1"/>
    <property type="gene ID" value="PDA_v2.g1845"/>
</dbReference>
<reference evidence="3" key="1">
    <citation type="submission" date="2022-11" db="UniProtKB">
        <authorList>
            <consortium name="WormBaseParasite"/>
        </authorList>
    </citation>
    <scope>IDENTIFICATION</scope>
</reference>
<dbReference type="InterPro" id="IPR029071">
    <property type="entry name" value="Ubiquitin-like_domsf"/>
</dbReference>
<keyword evidence="2" id="KW-1185">Reference proteome</keyword>
<evidence type="ECO:0000313" key="3">
    <source>
        <dbReference type="WBParaSite" id="PDA_v2.g1845.t1"/>
    </source>
</evidence>
<dbReference type="Gene3D" id="3.10.20.90">
    <property type="entry name" value="Phosphatidylinositol 3-kinase Catalytic Subunit, Chain A, domain 1"/>
    <property type="match status" value="1"/>
</dbReference>
<dbReference type="Proteomes" id="UP000887578">
    <property type="component" value="Unplaced"/>
</dbReference>
<dbReference type="SUPFAM" id="SSF54236">
    <property type="entry name" value="Ubiquitin-like"/>
    <property type="match status" value="1"/>
</dbReference>
<organism evidence="2 3">
    <name type="scientific">Panagrolaimus davidi</name>
    <dbReference type="NCBI Taxonomy" id="227884"/>
    <lineage>
        <taxon>Eukaryota</taxon>
        <taxon>Metazoa</taxon>
        <taxon>Ecdysozoa</taxon>
        <taxon>Nematoda</taxon>
        <taxon>Chromadorea</taxon>
        <taxon>Rhabditida</taxon>
        <taxon>Tylenchina</taxon>
        <taxon>Panagrolaimomorpha</taxon>
        <taxon>Panagrolaimoidea</taxon>
        <taxon>Panagrolaimidae</taxon>
        <taxon>Panagrolaimus</taxon>
    </lineage>
</organism>
<evidence type="ECO:0000313" key="2">
    <source>
        <dbReference type="Proteomes" id="UP000887578"/>
    </source>
</evidence>
<proteinExistence type="predicted"/>
<evidence type="ECO:0000256" key="1">
    <source>
        <dbReference type="SAM" id="MobiDB-lite"/>
    </source>
</evidence>
<accession>A0A914PUC7</accession>
<name>A0A914PUC7_9BILA</name>
<dbReference type="AlphaFoldDB" id="A0A914PUC7"/>